<accession>A0ACA9LYH4</accession>
<sequence length="117" mass="13530">MNLQPLYVLQNESFIEFVHVLNQYYKLLSDKSVKALIYKSFNYSSDCLKVLFAKEIKTCGLTCDFWTSHSKSGYIGVTCYFINSNYELKEALIAIKLVSYPYNAVTIKNELENIIDN</sequence>
<dbReference type="EMBL" id="CAJVPW010005011">
    <property type="protein sequence ID" value="CAG8548836.1"/>
    <property type="molecule type" value="Genomic_DNA"/>
</dbReference>
<gene>
    <name evidence="1" type="ORF">SPELUC_LOCUS5122</name>
</gene>
<comment type="caution">
    <text evidence="1">The sequence shown here is derived from an EMBL/GenBank/DDBJ whole genome shotgun (WGS) entry which is preliminary data.</text>
</comment>
<dbReference type="Proteomes" id="UP000789366">
    <property type="component" value="Unassembled WGS sequence"/>
</dbReference>
<proteinExistence type="predicted"/>
<reference evidence="1" key="1">
    <citation type="submission" date="2021-06" db="EMBL/GenBank/DDBJ databases">
        <authorList>
            <person name="Kallberg Y."/>
            <person name="Tangrot J."/>
            <person name="Rosling A."/>
        </authorList>
    </citation>
    <scope>NUCLEOTIDE SEQUENCE</scope>
    <source>
        <strain evidence="1">28 12/20/2015</strain>
    </source>
</reference>
<evidence type="ECO:0000313" key="2">
    <source>
        <dbReference type="Proteomes" id="UP000789366"/>
    </source>
</evidence>
<protein>
    <submittedName>
        <fullName evidence="1">17567_t:CDS:1</fullName>
    </submittedName>
</protein>
<name>A0ACA9LYH4_9GLOM</name>
<organism evidence="1 2">
    <name type="scientific">Cetraspora pellucida</name>
    <dbReference type="NCBI Taxonomy" id="1433469"/>
    <lineage>
        <taxon>Eukaryota</taxon>
        <taxon>Fungi</taxon>
        <taxon>Fungi incertae sedis</taxon>
        <taxon>Mucoromycota</taxon>
        <taxon>Glomeromycotina</taxon>
        <taxon>Glomeromycetes</taxon>
        <taxon>Diversisporales</taxon>
        <taxon>Gigasporaceae</taxon>
        <taxon>Cetraspora</taxon>
    </lineage>
</organism>
<keyword evidence="2" id="KW-1185">Reference proteome</keyword>
<evidence type="ECO:0000313" key="1">
    <source>
        <dbReference type="EMBL" id="CAG8548836.1"/>
    </source>
</evidence>